<evidence type="ECO:0000256" key="1">
    <source>
        <dbReference type="SAM" id="SignalP"/>
    </source>
</evidence>
<accession>A0A5C7I4Y7</accession>
<keyword evidence="3" id="KW-1185">Reference proteome</keyword>
<organism evidence="2 3">
    <name type="scientific">Acer yangbiense</name>
    <dbReference type="NCBI Taxonomy" id="1000413"/>
    <lineage>
        <taxon>Eukaryota</taxon>
        <taxon>Viridiplantae</taxon>
        <taxon>Streptophyta</taxon>
        <taxon>Embryophyta</taxon>
        <taxon>Tracheophyta</taxon>
        <taxon>Spermatophyta</taxon>
        <taxon>Magnoliopsida</taxon>
        <taxon>eudicotyledons</taxon>
        <taxon>Gunneridae</taxon>
        <taxon>Pentapetalae</taxon>
        <taxon>rosids</taxon>
        <taxon>malvids</taxon>
        <taxon>Sapindales</taxon>
        <taxon>Sapindaceae</taxon>
        <taxon>Hippocastanoideae</taxon>
        <taxon>Acereae</taxon>
        <taxon>Acer</taxon>
    </lineage>
</organism>
<proteinExistence type="predicted"/>
<name>A0A5C7I4Y7_9ROSI</name>
<evidence type="ECO:0008006" key="4">
    <source>
        <dbReference type="Google" id="ProtNLM"/>
    </source>
</evidence>
<dbReference type="EMBL" id="VAHF01000004">
    <property type="protein sequence ID" value="TXG64195.1"/>
    <property type="molecule type" value="Genomic_DNA"/>
</dbReference>
<gene>
    <name evidence="2" type="ORF">EZV62_011189</name>
</gene>
<evidence type="ECO:0000313" key="3">
    <source>
        <dbReference type="Proteomes" id="UP000323000"/>
    </source>
</evidence>
<keyword evidence="1" id="KW-0732">Signal</keyword>
<dbReference type="Proteomes" id="UP000323000">
    <property type="component" value="Chromosome 4"/>
</dbReference>
<dbReference type="PANTHER" id="PTHR33321:SF12">
    <property type="entry name" value="PLANT BASIC SECRETORY PROTEIN (BSP) FAMILY PROTEIN"/>
    <property type="match status" value="1"/>
</dbReference>
<dbReference type="Pfam" id="PF04450">
    <property type="entry name" value="BSP"/>
    <property type="match status" value="1"/>
</dbReference>
<feature type="signal peptide" evidence="1">
    <location>
        <begin position="1"/>
        <end position="21"/>
    </location>
</feature>
<dbReference type="AlphaFoldDB" id="A0A5C7I4Y7"/>
<dbReference type="OrthoDB" id="891726at2759"/>
<comment type="caution">
    <text evidence="2">The sequence shown here is derived from an EMBL/GenBank/DDBJ whole genome shotgun (WGS) entry which is preliminary data.</text>
</comment>
<protein>
    <recommendedName>
        <fullName evidence="4">Basic secretory protease</fullName>
    </recommendedName>
</protein>
<feature type="chain" id="PRO_5022673155" description="Basic secretory protease" evidence="1">
    <location>
        <begin position="22"/>
        <end position="238"/>
    </location>
</feature>
<reference evidence="3" key="1">
    <citation type="journal article" date="2019" name="Gigascience">
        <title>De novo genome assembly of the endangered Acer yangbiense, a plant species with extremely small populations endemic to Yunnan Province, China.</title>
        <authorList>
            <person name="Yang J."/>
            <person name="Wariss H.M."/>
            <person name="Tao L."/>
            <person name="Zhang R."/>
            <person name="Yun Q."/>
            <person name="Hollingsworth P."/>
            <person name="Dao Z."/>
            <person name="Luo G."/>
            <person name="Guo H."/>
            <person name="Ma Y."/>
            <person name="Sun W."/>
        </authorList>
    </citation>
    <scope>NUCLEOTIDE SEQUENCE [LARGE SCALE GENOMIC DNA]</scope>
    <source>
        <strain evidence="3">cv. Malutang</strain>
    </source>
</reference>
<dbReference type="InterPro" id="IPR007541">
    <property type="entry name" value="Uncharacterised_BSP"/>
</dbReference>
<evidence type="ECO:0000313" key="2">
    <source>
        <dbReference type="EMBL" id="TXG64195.1"/>
    </source>
</evidence>
<dbReference type="PANTHER" id="PTHR33321">
    <property type="match status" value="1"/>
</dbReference>
<sequence>MGRPALMILVISLVTLSALHGMIIHVEAVDYVVTNQAETAPGGIIFNNQIGAGYAQQTMDAATQLIWGLFQQATAADRKDITQVPLLIVENIVLPNGQSVPAATSNNQILVNAGYLNSYMGDVKQEFTGIVYHEMTHVWQWNGAGQAPIGLTEGIADFVRLKANYPANGWAQPGDGTKWDEGYSVTARFLDYCDGLRNGFVAELNKKMRDGYNVNFFMDLLGKSVDQLWSDYKAKYGN</sequence>